<dbReference type="Proteomes" id="UP000296374">
    <property type="component" value="Plasmid unnamed1"/>
</dbReference>
<proteinExistence type="predicted"/>
<reference evidence="3" key="1">
    <citation type="submission" date="2019-05" db="EMBL/GenBank/DDBJ databases">
        <title>Tamlana fucoidanivorans sp. nov., isolated from the surface of algae collected from Fujian province in China.</title>
        <authorList>
            <person name="Li J."/>
        </authorList>
    </citation>
    <scope>NUCLEOTIDE SEQUENCE [LARGE SCALE GENOMIC DNA]</scope>
    <source>
        <strain evidence="3">2251</strain>
        <plasmid evidence="3">unnamed1</plasmid>
    </source>
</reference>
<evidence type="ECO:0000313" key="3">
    <source>
        <dbReference type="Proteomes" id="UP000296374"/>
    </source>
</evidence>
<feature type="compositionally biased region" description="Basic and acidic residues" evidence="1">
    <location>
        <begin position="1"/>
        <end position="10"/>
    </location>
</feature>
<dbReference type="InterPro" id="IPR021327">
    <property type="entry name" value="DUF2934"/>
</dbReference>
<evidence type="ECO:0000256" key="1">
    <source>
        <dbReference type="SAM" id="MobiDB-lite"/>
    </source>
</evidence>
<accession>A0A4Y5SW49</accession>
<sequence length="82" mass="9142">MDMDKTDQIRQRAQQIWEASGRPEGQAATHWQQAEAELIGPDTSDTVRVAGPAEMRDPPRQWSEADELSDESFPASDPPGTY</sequence>
<dbReference type="Pfam" id="PF11154">
    <property type="entry name" value="DUF2934"/>
    <property type="match status" value="1"/>
</dbReference>
<dbReference type="AlphaFoldDB" id="A0A4Y5SW49"/>
<dbReference type="KEGG" id="plia:E4191_22910"/>
<name>A0A4Y5SW49_9RHOB</name>
<geneLocation type="plasmid" evidence="2 3">
    <name>unnamed1</name>
</geneLocation>
<feature type="region of interest" description="Disordered" evidence="1">
    <location>
        <begin position="1"/>
        <end position="82"/>
    </location>
</feature>
<gene>
    <name evidence="2" type="ORF">E4191_22910</name>
</gene>
<dbReference type="EMBL" id="CP040765">
    <property type="protein sequence ID" value="QDA37026.1"/>
    <property type="molecule type" value="Genomic_DNA"/>
</dbReference>
<evidence type="ECO:0000313" key="2">
    <source>
        <dbReference type="EMBL" id="QDA37026.1"/>
    </source>
</evidence>
<keyword evidence="2" id="KW-0614">Plasmid</keyword>
<organism evidence="2 3">
    <name type="scientific">Paracoccus liaowanqingii</name>
    <dbReference type="NCBI Taxonomy" id="2560053"/>
    <lineage>
        <taxon>Bacteria</taxon>
        <taxon>Pseudomonadati</taxon>
        <taxon>Pseudomonadota</taxon>
        <taxon>Alphaproteobacteria</taxon>
        <taxon>Rhodobacterales</taxon>
        <taxon>Paracoccaceae</taxon>
        <taxon>Paracoccus</taxon>
    </lineage>
</organism>
<protein>
    <submittedName>
        <fullName evidence="2">DUF2934 domain-containing protein</fullName>
    </submittedName>
</protein>